<evidence type="ECO:0000313" key="3">
    <source>
        <dbReference type="Proteomes" id="UP000783863"/>
    </source>
</evidence>
<keyword evidence="3" id="KW-1185">Reference proteome</keyword>
<dbReference type="InterPro" id="IPR006311">
    <property type="entry name" value="TAT_signal"/>
</dbReference>
<feature type="region of interest" description="Disordered" evidence="1">
    <location>
        <begin position="141"/>
        <end position="184"/>
    </location>
</feature>
<proteinExistence type="predicted"/>
<gene>
    <name evidence="2" type="ORF">EGD98_01115</name>
</gene>
<feature type="compositionally biased region" description="Gly residues" evidence="1">
    <location>
        <begin position="144"/>
        <end position="154"/>
    </location>
</feature>
<reference evidence="2" key="1">
    <citation type="submission" date="2021-06" db="EMBL/GenBank/DDBJ databases">
        <title>Halomicroarcula sp. F24A a new haloarchaeum isolated from saline soil.</title>
        <authorList>
            <person name="Duran-Viseras A."/>
            <person name="Sanchez-Porro C."/>
            <person name="Ventosa A."/>
        </authorList>
    </citation>
    <scope>NUCLEOTIDE SEQUENCE</scope>
    <source>
        <strain evidence="2">F24A</strain>
    </source>
</reference>
<comment type="caution">
    <text evidence="2">The sequence shown here is derived from an EMBL/GenBank/DDBJ whole genome shotgun (WGS) entry which is preliminary data.</text>
</comment>
<feature type="compositionally biased region" description="Acidic residues" evidence="1">
    <location>
        <begin position="156"/>
        <end position="170"/>
    </location>
</feature>
<evidence type="ECO:0000256" key="1">
    <source>
        <dbReference type="SAM" id="MobiDB-lite"/>
    </source>
</evidence>
<dbReference type="RefSeq" id="WP_220586507.1">
    <property type="nucleotide sequence ID" value="NZ_RKLQ01000001.1"/>
</dbReference>
<dbReference type="PROSITE" id="PS51318">
    <property type="entry name" value="TAT"/>
    <property type="match status" value="1"/>
</dbReference>
<evidence type="ECO:0000313" key="2">
    <source>
        <dbReference type="EMBL" id="MBX0302263.1"/>
    </source>
</evidence>
<evidence type="ECO:0008006" key="4">
    <source>
        <dbReference type="Google" id="ProtNLM"/>
    </source>
</evidence>
<sequence length="184" mass="19153">MSEDTIQQTRRGVLHRAGAVLAGGLAVSSTAGSAAAADDGFEVTTLDPGWASESAAYLLGEITTLDDGHVSRWYFEYGVAGEGLPNETLDRNCTDRFGRCQEEGETLDKYLYSLQAGTSYEVQIVAETGDGRLAKGGVVEFTTDGGGGGGGGGNDDSTDDSSDDSTDDSTDPSCKNNADKKKKC</sequence>
<accession>A0A8J8C9T1</accession>
<dbReference type="AlphaFoldDB" id="A0A8J8C9T1"/>
<dbReference type="Proteomes" id="UP000783863">
    <property type="component" value="Unassembled WGS sequence"/>
</dbReference>
<dbReference type="EMBL" id="RKLQ01000001">
    <property type="protein sequence ID" value="MBX0302263.1"/>
    <property type="molecule type" value="Genomic_DNA"/>
</dbReference>
<name>A0A8J8C9T1_9EURY</name>
<protein>
    <recommendedName>
        <fullName evidence="4">Fibronectin type-III domain-containing protein</fullName>
    </recommendedName>
</protein>
<organism evidence="2 3">
    <name type="scientific">Haloarcula salinisoli</name>
    <dbReference type="NCBI Taxonomy" id="2487746"/>
    <lineage>
        <taxon>Archaea</taxon>
        <taxon>Methanobacteriati</taxon>
        <taxon>Methanobacteriota</taxon>
        <taxon>Stenosarchaea group</taxon>
        <taxon>Halobacteria</taxon>
        <taxon>Halobacteriales</taxon>
        <taxon>Haloarculaceae</taxon>
        <taxon>Haloarcula</taxon>
    </lineage>
</organism>